<accession>N2AG82</accession>
<name>N2AG82_9FIRM</name>
<keyword evidence="1" id="KW-0472">Membrane</keyword>
<dbReference type="Proteomes" id="UP000474104">
    <property type="component" value="Unassembled WGS sequence"/>
</dbReference>
<comment type="caution">
    <text evidence="3">The sequence shown here is derived from an EMBL/GenBank/DDBJ whole genome shotgun (WGS) entry which is preliminary data.</text>
</comment>
<evidence type="ECO:0000256" key="1">
    <source>
        <dbReference type="SAM" id="Phobius"/>
    </source>
</evidence>
<reference evidence="3" key="1">
    <citation type="submission" date="2018-10" db="EMBL/GenBank/DDBJ databases">
        <title>Schaedlerella arabinophila gen. nov. sp. nov., isolated from the mouse intestinal tract and comparative analysis with the genome of the closely related altered Schaedler flora strain ASF502.</title>
        <authorList>
            <person name="Miyake S."/>
            <person name="Soh M."/>
            <person name="Seedorf H."/>
        </authorList>
    </citation>
    <scope>NUCLEOTIDE SEQUENCE [LARGE SCALE GENOMIC DNA]</scope>
    <source>
        <strain evidence="3">DSM 106076</strain>
    </source>
</reference>
<gene>
    <name evidence="3" type="ORF">EBB54_13220</name>
    <name evidence="2" type="ORF">FMM80_24470</name>
</gene>
<reference evidence="2 5" key="2">
    <citation type="submission" date="2019-07" db="EMBL/GenBank/DDBJ databases">
        <title>Draft genome sequences of 15 bacterial species constituting the stable defined intestinal microbiota of the GM15 gnotobiotic mouse model.</title>
        <authorList>
            <person name="Elie C."/>
            <person name="Mathieu A."/>
            <person name="Saliou A."/>
            <person name="Darnaud M."/>
            <person name="Leulier F."/>
            <person name="Tamellini A."/>
        </authorList>
    </citation>
    <scope>NUCLEOTIDE SEQUENCE [LARGE SCALE GENOMIC DNA]</scope>
    <source>
        <strain evidence="5">ASF 502</strain>
        <strain evidence="2">MD300</strain>
    </source>
</reference>
<keyword evidence="4" id="KW-1185">Reference proteome</keyword>
<evidence type="ECO:0000313" key="2">
    <source>
        <dbReference type="EMBL" id="NDO71634.1"/>
    </source>
</evidence>
<keyword evidence="1" id="KW-0812">Transmembrane</keyword>
<dbReference type="OrthoDB" id="2051050at2"/>
<evidence type="ECO:0000313" key="5">
    <source>
        <dbReference type="Proteomes" id="UP000474104"/>
    </source>
</evidence>
<evidence type="ECO:0000313" key="4">
    <source>
        <dbReference type="Proteomes" id="UP000274920"/>
    </source>
</evidence>
<dbReference type="RefSeq" id="WP_004081199.1">
    <property type="nucleotide sequence ID" value="NZ_RHJS01000002.1"/>
</dbReference>
<dbReference type="EMBL" id="VIRB01000142">
    <property type="protein sequence ID" value="NDO71634.1"/>
    <property type="molecule type" value="Genomic_DNA"/>
</dbReference>
<dbReference type="eggNOG" id="ENOG5033SS8">
    <property type="taxonomic scope" value="Bacteria"/>
</dbReference>
<proteinExistence type="predicted"/>
<sequence length="201" mass="21942">MKKKLGIVILGIGVLVFAYFYAHIDKNTYLYDRNTDSAELIGTGIPAAGEEITQSFTCAEDSIDGINLKATVIGDVGNVGLEYSILDGESGEAVRTETVPGSEIKNNKFNILKFQTLKGTKGKNYILRLSESGSGDYAGISFYLSEREGFQGKLVVKGQEVGGDLAVRTLTHRFDLETFVVLLGILAFIAGFMNVLYRMFQ</sequence>
<keyword evidence="1" id="KW-1133">Transmembrane helix</keyword>
<organism evidence="3 4">
    <name type="scientific">Schaedlerella arabinosiphila</name>
    <dbReference type="NCBI Taxonomy" id="2044587"/>
    <lineage>
        <taxon>Bacteria</taxon>
        <taxon>Bacillati</taxon>
        <taxon>Bacillota</taxon>
        <taxon>Clostridia</taxon>
        <taxon>Lachnospirales</taxon>
        <taxon>Lachnospiraceae</taxon>
        <taxon>Schaedlerella</taxon>
    </lineage>
</organism>
<feature type="transmembrane region" description="Helical" evidence="1">
    <location>
        <begin position="178"/>
        <end position="197"/>
    </location>
</feature>
<dbReference type="HOGENOM" id="CLU_117145_0_0_9"/>
<dbReference type="STRING" id="2044587.C824_03255"/>
<protein>
    <submittedName>
        <fullName evidence="3">Uncharacterized protein</fullName>
    </submittedName>
</protein>
<dbReference type="EMBL" id="RHJS01000002">
    <property type="protein sequence ID" value="RRK35339.1"/>
    <property type="molecule type" value="Genomic_DNA"/>
</dbReference>
<evidence type="ECO:0000313" key="3">
    <source>
        <dbReference type="EMBL" id="RRK35339.1"/>
    </source>
</evidence>
<dbReference type="AlphaFoldDB" id="N2AG82"/>
<dbReference type="Proteomes" id="UP000274920">
    <property type="component" value="Unassembled WGS sequence"/>
</dbReference>
<accession>A0A426DR71</accession>